<gene>
    <name evidence="1" type="ORF">RHMOL_Rhmol03G0135300</name>
</gene>
<accession>A0ACC0PF77</accession>
<evidence type="ECO:0000313" key="1">
    <source>
        <dbReference type="EMBL" id="KAI8563779.1"/>
    </source>
</evidence>
<proteinExistence type="predicted"/>
<comment type="caution">
    <text evidence="1">The sequence shown here is derived from an EMBL/GenBank/DDBJ whole genome shotgun (WGS) entry which is preliminary data.</text>
</comment>
<keyword evidence="2" id="KW-1185">Reference proteome</keyword>
<reference evidence="1" key="1">
    <citation type="submission" date="2022-02" db="EMBL/GenBank/DDBJ databases">
        <title>Plant Genome Project.</title>
        <authorList>
            <person name="Zhang R.-G."/>
        </authorList>
    </citation>
    <scope>NUCLEOTIDE SEQUENCE</scope>
    <source>
        <strain evidence="1">AT1</strain>
    </source>
</reference>
<organism evidence="1 2">
    <name type="scientific">Rhododendron molle</name>
    <name type="common">Chinese azalea</name>
    <name type="synonym">Azalea mollis</name>
    <dbReference type="NCBI Taxonomy" id="49168"/>
    <lineage>
        <taxon>Eukaryota</taxon>
        <taxon>Viridiplantae</taxon>
        <taxon>Streptophyta</taxon>
        <taxon>Embryophyta</taxon>
        <taxon>Tracheophyta</taxon>
        <taxon>Spermatophyta</taxon>
        <taxon>Magnoliopsida</taxon>
        <taxon>eudicotyledons</taxon>
        <taxon>Gunneridae</taxon>
        <taxon>Pentapetalae</taxon>
        <taxon>asterids</taxon>
        <taxon>Ericales</taxon>
        <taxon>Ericaceae</taxon>
        <taxon>Ericoideae</taxon>
        <taxon>Rhodoreae</taxon>
        <taxon>Rhododendron</taxon>
    </lineage>
</organism>
<dbReference type="EMBL" id="CM046390">
    <property type="protein sequence ID" value="KAI8563779.1"/>
    <property type="molecule type" value="Genomic_DNA"/>
</dbReference>
<name>A0ACC0PF77_RHOML</name>
<sequence length="203" mass="22791">MWSTPRRIVVGRVVVRRRRRERESTRFAGYERERISARRRVVGTLPVACENLISHCYLDGRVRNHTPFFSFLTNKGEHTPFFSFLTPPSKESRSPVPMKSGQGPVPVLRTVDLANQRLRSAEHFLIQNDVVLVGAKSVRLISTSTACPDFTRTGDPGCHPKGLLRPPSPSLPLSTTPPHPPHLSLYRSPHPTSLSLSHSPQHL</sequence>
<protein>
    <submittedName>
        <fullName evidence="1">Uncharacterized protein</fullName>
    </submittedName>
</protein>
<evidence type="ECO:0000313" key="2">
    <source>
        <dbReference type="Proteomes" id="UP001062846"/>
    </source>
</evidence>
<dbReference type="Proteomes" id="UP001062846">
    <property type="component" value="Chromosome 3"/>
</dbReference>